<comment type="function">
    <text evidence="6">Required for endonucleolytic cleavage during polyadenylation-dependent pre-mRNA 3'-end formation.</text>
</comment>
<proteinExistence type="inferred from homology"/>
<sequence>MEGSSSENKEETTHTEEYKLEPLSELRVEVDSGAEVELELTDGKAEVFGTELVKGKKATFLPSSKLAVFTWHGCSIKLIGKTEMAYVSKDTPMVMYLNVHGALEQMKRKASEEMGPGPRIMIVGPKDVGKSTVCKLLLNYCVRAGHAPLFVDIDVGQSMISIPGTLAAAVVERPADIEDGFIQSVAPVVYHFGHFSPNENLALYNLLISRLASVIQLKCEANKKTNLSGVIINTSGWVRGGGYQSLVHTAGAFEVDIIAVLDQERLYNELVRDMPDFVKVILLPKSGGVVERNAHSRTESRDSKIREYFYGIRNTYFPHSFEVKFTDVKIYKIGGPHLPDSCLPLGMKSQDSKTKLVPVQPGVNLMHHVLSMSAATSLEKLVEVNVLGFVVVTNVDADRQVFTVLAPAPRPLPKTYLLQMDIQFLDIK</sequence>
<dbReference type="GO" id="GO:0007420">
    <property type="term" value="P:brain development"/>
    <property type="evidence" value="ECO:0007669"/>
    <property type="project" value="UniProtKB-ARBA"/>
</dbReference>
<dbReference type="AlphaFoldDB" id="A0A6P7SUA1"/>
<evidence type="ECO:0000256" key="5">
    <source>
        <dbReference type="ARBA" id="ARBA00023242"/>
    </source>
</evidence>
<keyword evidence="3 6" id="KW-0547">Nucleotide-binding</keyword>
<dbReference type="Pfam" id="PF16575">
    <property type="entry name" value="CLP1_P"/>
    <property type="match status" value="1"/>
</dbReference>
<protein>
    <recommendedName>
        <fullName evidence="6">Protein CLP1 homolog</fullName>
    </recommendedName>
</protein>
<dbReference type="InterPro" id="IPR027417">
    <property type="entry name" value="P-loop_NTPase"/>
</dbReference>
<feature type="binding site" evidence="6">
    <location>
        <position position="25"/>
    </location>
    <ligand>
        <name>ATP</name>
        <dbReference type="ChEBI" id="CHEBI:30616"/>
    </ligand>
</feature>
<dbReference type="GO" id="GO:0005524">
    <property type="term" value="F:ATP binding"/>
    <property type="evidence" value="ECO:0007669"/>
    <property type="project" value="UniProtKB-UniRule"/>
</dbReference>
<feature type="binding site" evidence="6">
    <location>
        <position position="65"/>
    </location>
    <ligand>
        <name>ATP</name>
        <dbReference type="ChEBI" id="CHEBI:30616"/>
    </ligand>
</feature>
<dbReference type="Gene3D" id="3.40.50.300">
    <property type="entry name" value="P-loop containing nucleotide triphosphate hydrolases"/>
    <property type="match status" value="1"/>
</dbReference>
<evidence type="ECO:0000256" key="4">
    <source>
        <dbReference type="ARBA" id="ARBA00022840"/>
    </source>
</evidence>
<dbReference type="HAMAP" id="MF_03035">
    <property type="entry name" value="Clp1"/>
    <property type="match status" value="1"/>
</dbReference>
<dbReference type="Pfam" id="PF06807">
    <property type="entry name" value="Clp1"/>
    <property type="match status" value="1"/>
</dbReference>
<dbReference type="Gene3D" id="2.60.120.1030">
    <property type="entry name" value="Clp1, DNA binding domain"/>
    <property type="match status" value="1"/>
</dbReference>
<keyword evidence="5 6" id="KW-0539">Nucleus</keyword>
<dbReference type="InterPro" id="IPR045116">
    <property type="entry name" value="Clp1/Grc3"/>
</dbReference>
<evidence type="ECO:0000256" key="3">
    <source>
        <dbReference type="ARBA" id="ARBA00022741"/>
    </source>
</evidence>
<dbReference type="GO" id="GO:0031124">
    <property type="term" value="P:mRNA 3'-end processing"/>
    <property type="evidence" value="ECO:0007669"/>
    <property type="project" value="UniProtKB-UniRule"/>
</dbReference>
<dbReference type="PANTHER" id="PTHR12755">
    <property type="entry name" value="CLEAVAGE/POLYADENYLATION FACTOR IA SUBUNIT CLP1P"/>
    <property type="match status" value="1"/>
</dbReference>
<evidence type="ECO:0000256" key="2">
    <source>
        <dbReference type="ARBA" id="ARBA00022664"/>
    </source>
</evidence>
<dbReference type="Pfam" id="PF16573">
    <property type="entry name" value="CLP1_N"/>
    <property type="match status" value="1"/>
</dbReference>
<dbReference type="SUPFAM" id="SSF52540">
    <property type="entry name" value="P-loop containing nucleoside triphosphate hydrolases"/>
    <property type="match status" value="1"/>
</dbReference>
<evidence type="ECO:0000313" key="8">
    <source>
        <dbReference type="RefSeq" id="XP_029641814.1"/>
    </source>
</evidence>
<gene>
    <name evidence="8" type="primary">LOC115216516</name>
</gene>
<dbReference type="FunFam" id="2.60.120.1030:FF:000001">
    <property type="entry name" value="Protein CLP1 homolog 5"/>
    <property type="match status" value="1"/>
</dbReference>
<dbReference type="InterPro" id="IPR028606">
    <property type="entry name" value="Clp1"/>
</dbReference>
<comment type="subcellular location">
    <subcellularLocation>
        <location evidence="1 6">Nucleus</location>
    </subcellularLocation>
</comment>
<dbReference type="InterPro" id="IPR032324">
    <property type="entry name" value="Clp1_N"/>
</dbReference>
<dbReference type="InterPro" id="IPR010655">
    <property type="entry name" value="Clp1_C"/>
</dbReference>
<evidence type="ECO:0000256" key="6">
    <source>
        <dbReference type="HAMAP-Rule" id="MF_03035"/>
    </source>
</evidence>
<name>A0A6P7SUA1_9MOLL</name>
<dbReference type="FunFam" id="3.40.50.300:FF:000454">
    <property type="entry name" value="Protein CLP1 homolog"/>
    <property type="match status" value="1"/>
</dbReference>
<dbReference type="PANTHER" id="PTHR12755:SF6">
    <property type="entry name" value="POLYRIBONUCLEOTIDE 5'-HYDROXYL-KINASE CLP1"/>
    <property type="match status" value="1"/>
</dbReference>
<accession>A0A6P7SUA1</accession>
<dbReference type="InterPro" id="IPR038239">
    <property type="entry name" value="Clp1_N_sf"/>
</dbReference>
<dbReference type="GO" id="GO:0051731">
    <property type="term" value="F:polynucleotide 5'-hydroxyl-kinase activity"/>
    <property type="evidence" value="ECO:0007669"/>
    <property type="project" value="InterPro"/>
</dbReference>
<dbReference type="FunFam" id="2.40.30.330:FF:000001">
    <property type="entry name" value="Protein CLP1 homolog"/>
    <property type="match status" value="1"/>
</dbReference>
<evidence type="ECO:0000313" key="7">
    <source>
        <dbReference type="Proteomes" id="UP000515154"/>
    </source>
</evidence>
<dbReference type="InterPro" id="IPR038238">
    <property type="entry name" value="Clp1_C_sf"/>
</dbReference>
<dbReference type="GO" id="GO:0006388">
    <property type="term" value="P:tRNA splicing, via endonucleolytic cleavage and ligation"/>
    <property type="evidence" value="ECO:0007669"/>
    <property type="project" value="TreeGrafter"/>
</dbReference>
<keyword evidence="2 6" id="KW-0507">mRNA processing</keyword>
<evidence type="ECO:0000256" key="1">
    <source>
        <dbReference type="ARBA" id="ARBA00004123"/>
    </source>
</evidence>
<reference evidence="8" key="1">
    <citation type="submission" date="2025-08" db="UniProtKB">
        <authorList>
            <consortium name="RefSeq"/>
        </authorList>
    </citation>
    <scope>IDENTIFICATION</scope>
</reference>
<comment type="similarity">
    <text evidence="6">Belongs to the Clp1 family. Clp1 subfamily.</text>
</comment>
<organism evidence="7 8">
    <name type="scientific">Octopus sinensis</name>
    <name type="common">East Asian common octopus</name>
    <dbReference type="NCBI Taxonomy" id="2607531"/>
    <lineage>
        <taxon>Eukaryota</taxon>
        <taxon>Metazoa</taxon>
        <taxon>Spiralia</taxon>
        <taxon>Lophotrochozoa</taxon>
        <taxon>Mollusca</taxon>
        <taxon>Cephalopoda</taxon>
        <taxon>Coleoidea</taxon>
        <taxon>Octopodiformes</taxon>
        <taxon>Octopoda</taxon>
        <taxon>Incirrata</taxon>
        <taxon>Octopodidae</taxon>
        <taxon>Octopus</taxon>
    </lineage>
</organism>
<keyword evidence="7" id="KW-1185">Reference proteome</keyword>
<dbReference type="RefSeq" id="XP_029641814.1">
    <property type="nucleotide sequence ID" value="XM_029785954.2"/>
</dbReference>
<dbReference type="Proteomes" id="UP000515154">
    <property type="component" value="Linkage group LG10"/>
</dbReference>
<dbReference type="InterPro" id="IPR032319">
    <property type="entry name" value="CLP1_P"/>
</dbReference>
<feature type="binding site" evidence="6">
    <location>
        <begin position="127"/>
        <end position="132"/>
    </location>
    <ligand>
        <name>ATP</name>
        <dbReference type="ChEBI" id="CHEBI:30616"/>
    </ligand>
</feature>
<dbReference type="GO" id="GO:0005849">
    <property type="term" value="C:mRNA cleavage factor complex"/>
    <property type="evidence" value="ECO:0007669"/>
    <property type="project" value="InterPro"/>
</dbReference>
<keyword evidence="4 6" id="KW-0067">ATP-binding</keyword>
<dbReference type="KEGG" id="osn:115216516"/>
<dbReference type="Gene3D" id="2.40.30.330">
    <property type="entry name" value="Pre-mRNA cleavage complex subunit Clp1, C-terminal domain"/>
    <property type="match status" value="1"/>
</dbReference>